<evidence type="ECO:0000256" key="1">
    <source>
        <dbReference type="SAM" id="MobiDB-lite"/>
    </source>
</evidence>
<feature type="compositionally biased region" description="Polar residues" evidence="1">
    <location>
        <begin position="679"/>
        <end position="691"/>
    </location>
</feature>
<evidence type="ECO:0000259" key="2">
    <source>
        <dbReference type="Pfam" id="PF25823"/>
    </source>
</evidence>
<dbReference type="Proteomes" id="UP001623330">
    <property type="component" value="Unassembled WGS sequence"/>
</dbReference>
<organism evidence="3 4">
    <name type="scientific">Nakaseomyces bracarensis</name>
    <dbReference type="NCBI Taxonomy" id="273131"/>
    <lineage>
        <taxon>Eukaryota</taxon>
        <taxon>Fungi</taxon>
        <taxon>Dikarya</taxon>
        <taxon>Ascomycota</taxon>
        <taxon>Saccharomycotina</taxon>
        <taxon>Saccharomycetes</taxon>
        <taxon>Saccharomycetales</taxon>
        <taxon>Saccharomycetaceae</taxon>
        <taxon>Nakaseomyces</taxon>
    </lineage>
</organism>
<dbReference type="PANTHER" id="PTHR39147">
    <property type="entry name" value="PROTEIN SPT21"/>
    <property type="match status" value="1"/>
</dbReference>
<feature type="compositionally biased region" description="Basic residues" evidence="1">
    <location>
        <begin position="341"/>
        <end position="354"/>
    </location>
</feature>
<feature type="region of interest" description="Disordered" evidence="1">
    <location>
        <begin position="562"/>
        <end position="691"/>
    </location>
</feature>
<comment type="caution">
    <text evidence="3">The sequence shown here is derived from an EMBL/GenBank/DDBJ whole genome shotgun (WGS) entry which is preliminary data.</text>
</comment>
<dbReference type="EMBL" id="JBEVYD010000009">
    <property type="protein sequence ID" value="KAL3230500.1"/>
    <property type="molecule type" value="Genomic_DNA"/>
</dbReference>
<accession>A0ABR4NQN4</accession>
<feature type="compositionally biased region" description="Basic residues" evidence="1">
    <location>
        <begin position="366"/>
        <end position="375"/>
    </location>
</feature>
<dbReference type="Pfam" id="PF25823">
    <property type="entry name" value="Ams2-SPT21_N"/>
    <property type="match status" value="1"/>
</dbReference>
<feature type="compositionally biased region" description="Acidic residues" evidence="1">
    <location>
        <begin position="607"/>
        <end position="620"/>
    </location>
</feature>
<dbReference type="InterPro" id="IPR057725">
    <property type="entry name" value="Ams2-SPT21_N"/>
</dbReference>
<sequence>MSDTYMTLKILYTLDSGATGSYLARSKTPHLVKVVNIPESDGSGEVAEESNSSGTRMMKVGAVHISSVLEEIYQNSPEVLSTLDTDSDQDYNLYYRDICEYEEPLVSLGLLSQLRKKLDAKKEQITAPVLEEEQDSEDAEEEEFIVTGRVCSNLSALLRRSYSNMKKKSTTSNTPETLEVKLRFTRMMRTPVTRKSYNESSQRSIQQGNFKPQAKTYQHPIHANQNRQSSVKSKPKMKMMGAPAATGTNNNNMSSNRRQTNPMPAPKAKRTQSLPIWNLKPGNGNNMYLKNSIAHKIYMADRQTDGGPVNPTFQTPVEQQEAKLTVDESVSKRFEFMLGKKKSSNVKQTKKGNSSKKEQDTETQLKTKKNKKNRSKSNDFKKPMLSVNQENNLMYDSLLSDNTPQSEIYTDARNYNENKENIPPTCTNTDDINNDLDMINFEGINLKGDMNWLNSFNPFDYQNSTNNQHSSKGLNSTPQDINTCNTVTIENEEDDELQAQNDFNPSGFTHEAKSKFNNEVYVNTDIDKTSPIDNISMPLLDMLDDKSKTKTKNSTSVVLNIEVDDNDDEDDENMNEDSTSIMANNSTPVEQSTISRIAPLKKSISSIEEEDDEDEEEEEEDHKRMSKKRRTIPSSPSMMFSYHDASPNSEITNDLFTSFMNNNDASGNEENHDTPATICPSSDPAQKNTPC</sequence>
<feature type="domain" description="Ams2/SPT21 N-terminal" evidence="2">
    <location>
        <begin position="58"/>
        <end position="186"/>
    </location>
</feature>
<evidence type="ECO:0000313" key="4">
    <source>
        <dbReference type="Proteomes" id="UP001623330"/>
    </source>
</evidence>
<feature type="compositionally biased region" description="Acidic residues" evidence="1">
    <location>
        <begin position="562"/>
        <end position="575"/>
    </location>
</feature>
<gene>
    <name evidence="3" type="ORF">RNJ44_00949</name>
</gene>
<feature type="region of interest" description="Disordered" evidence="1">
    <location>
        <begin position="215"/>
        <end position="270"/>
    </location>
</feature>
<evidence type="ECO:0000313" key="3">
    <source>
        <dbReference type="EMBL" id="KAL3230500.1"/>
    </source>
</evidence>
<dbReference type="InterPro" id="IPR042403">
    <property type="entry name" value="Spt21/Ams2"/>
</dbReference>
<feature type="compositionally biased region" description="Polar residues" evidence="1">
    <location>
        <begin position="646"/>
        <end position="668"/>
    </location>
</feature>
<proteinExistence type="predicted"/>
<feature type="compositionally biased region" description="Polar residues" evidence="1">
    <location>
        <begin position="253"/>
        <end position="262"/>
    </location>
</feature>
<dbReference type="PANTHER" id="PTHR39147:SF1">
    <property type="entry name" value="PROTEIN SPT21"/>
    <property type="match status" value="1"/>
</dbReference>
<feature type="compositionally biased region" description="Polar residues" evidence="1">
    <location>
        <begin position="578"/>
        <end position="595"/>
    </location>
</feature>
<keyword evidence="4" id="KW-1185">Reference proteome</keyword>
<protein>
    <submittedName>
        <fullName evidence="3">Protein SPT21</fullName>
    </submittedName>
</protein>
<name>A0ABR4NQN4_9SACH</name>
<feature type="region of interest" description="Disordered" evidence="1">
    <location>
        <begin position="341"/>
        <end position="388"/>
    </location>
</feature>
<reference evidence="3 4" key="1">
    <citation type="submission" date="2024-05" db="EMBL/GenBank/DDBJ databases">
        <title>Long read based assembly of the Candida bracarensis genome reveals expanded adhesin content.</title>
        <authorList>
            <person name="Marcet-Houben M."/>
            <person name="Ksiezopolska E."/>
            <person name="Gabaldon T."/>
        </authorList>
    </citation>
    <scope>NUCLEOTIDE SEQUENCE [LARGE SCALE GENOMIC DNA]</scope>
    <source>
        <strain evidence="3 4">CBM6</strain>
    </source>
</reference>
<feature type="compositionally biased region" description="Basic and acidic residues" evidence="1">
    <location>
        <begin position="355"/>
        <end position="365"/>
    </location>
</feature>